<dbReference type="AlphaFoldDB" id="A0A059ZTV4"/>
<gene>
    <name evidence="2" type="ORF">Acaty_c1051</name>
</gene>
<reference evidence="2 3" key="1">
    <citation type="journal article" date="2009" name="J. Bacteriol.">
        <title>Draft genome sequence of the extremely acidophilic bacterium Acidithiobacillus caldus ATCC 51756 reveals metabolic versatility in the genus Acidithiobacillus.</title>
        <authorList>
            <person name="Valdes J."/>
            <person name="Quatrini R."/>
            <person name="Hallberg K."/>
            <person name="Dopson M."/>
            <person name="Valenzuela P.D."/>
            <person name="Holmes D.S."/>
        </authorList>
    </citation>
    <scope>NUCLEOTIDE SEQUENCE [LARGE SCALE GENOMIC DNA]</scope>
    <source>
        <strain evidence="3">ATCC 51756 / DSM 8584 / KU</strain>
    </source>
</reference>
<sequence length="135" mass="15197">MPSSRLLLDTNVLLASLLSPDRLPKTTQTILTDPNHTILFSAVSLWEIAIKSSLRRPDFDFEPQDIYQLAQETGFTELPMESIHTFLLASLPWHHKDPFDRLLVAQAVTLPSRLLTTDAALVPYSPLVDCIAWES</sequence>
<proteinExistence type="predicted"/>
<dbReference type="SUPFAM" id="SSF88723">
    <property type="entry name" value="PIN domain-like"/>
    <property type="match status" value="1"/>
</dbReference>
<dbReference type="PANTHER" id="PTHR36173:SF2">
    <property type="entry name" value="RIBONUCLEASE VAPC16"/>
    <property type="match status" value="1"/>
</dbReference>
<dbReference type="InterPro" id="IPR002716">
    <property type="entry name" value="PIN_dom"/>
</dbReference>
<dbReference type="Proteomes" id="UP000005522">
    <property type="component" value="Chromosome"/>
</dbReference>
<evidence type="ECO:0000259" key="1">
    <source>
        <dbReference type="Pfam" id="PF01850"/>
    </source>
</evidence>
<dbReference type="InterPro" id="IPR029060">
    <property type="entry name" value="PIN-like_dom_sf"/>
</dbReference>
<feature type="domain" description="PIN" evidence="1">
    <location>
        <begin position="7"/>
        <end position="120"/>
    </location>
</feature>
<evidence type="ECO:0000313" key="3">
    <source>
        <dbReference type="Proteomes" id="UP000005522"/>
    </source>
</evidence>
<dbReference type="CDD" id="cd09872">
    <property type="entry name" value="PIN_Sll0205-like"/>
    <property type="match status" value="1"/>
</dbReference>
<name>A0A059ZTV4_ACICK</name>
<evidence type="ECO:0000313" key="2">
    <source>
        <dbReference type="EMBL" id="AIA54923.1"/>
    </source>
</evidence>
<dbReference type="HOGENOM" id="CLU_129890_0_1_6"/>
<dbReference type="PANTHER" id="PTHR36173">
    <property type="entry name" value="RIBONUCLEASE VAPC16-RELATED"/>
    <property type="match status" value="1"/>
</dbReference>
<protein>
    <recommendedName>
        <fullName evidence="1">PIN domain-containing protein</fullName>
    </recommendedName>
</protein>
<dbReference type="Gene3D" id="3.40.50.1010">
    <property type="entry name" value="5'-nuclease"/>
    <property type="match status" value="1"/>
</dbReference>
<dbReference type="EMBL" id="CP005986">
    <property type="protein sequence ID" value="AIA54923.1"/>
    <property type="molecule type" value="Genomic_DNA"/>
</dbReference>
<dbReference type="Pfam" id="PF01850">
    <property type="entry name" value="PIN"/>
    <property type="match status" value="1"/>
</dbReference>
<accession>A0A059ZTV4</accession>
<dbReference type="RefSeq" id="WP_004871553.1">
    <property type="nucleotide sequence ID" value="NZ_CP005986.1"/>
</dbReference>
<dbReference type="InterPro" id="IPR052919">
    <property type="entry name" value="TA_system_RNase"/>
</dbReference>
<dbReference type="InterPro" id="IPR041705">
    <property type="entry name" value="PIN_Sll0205"/>
</dbReference>
<dbReference type="KEGG" id="acz:Acaty_c1051"/>
<dbReference type="eggNOG" id="COG3744">
    <property type="taxonomic scope" value="Bacteria"/>
</dbReference>
<organism evidence="2 3">
    <name type="scientific">Acidithiobacillus caldus (strain ATCC 51756 / DSM 8584 / KU)</name>
    <dbReference type="NCBI Taxonomy" id="637389"/>
    <lineage>
        <taxon>Bacteria</taxon>
        <taxon>Pseudomonadati</taxon>
        <taxon>Pseudomonadota</taxon>
        <taxon>Acidithiobacillia</taxon>
        <taxon>Acidithiobacillales</taxon>
        <taxon>Acidithiobacillaceae</taxon>
        <taxon>Acidithiobacillus</taxon>
    </lineage>
</organism>